<comment type="caution">
    <text evidence="2">The sequence shown here is derived from an EMBL/GenBank/DDBJ whole genome shotgun (WGS) entry which is preliminary data.</text>
</comment>
<dbReference type="PROSITE" id="PS51782">
    <property type="entry name" value="LYSM"/>
    <property type="match status" value="1"/>
</dbReference>
<dbReference type="CDD" id="cd00118">
    <property type="entry name" value="LysM"/>
    <property type="match status" value="1"/>
</dbReference>
<feature type="domain" description="LysM" evidence="1">
    <location>
        <begin position="469"/>
        <end position="513"/>
    </location>
</feature>
<dbReference type="SMART" id="SM00257">
    <property type="entry name" value="LysM"/>
    <property type="match status" value="1"/>
</dbReference>
<reference evidence="2 3" key="1">
    <citation type="submission" date="2015-06" db="EMBL/GenBank/DDBJ databases">
        <title>Draft genome sequence of the purine-degrading Clostridium cylindrosporum HC-1 (DSM 605).</title>
        <authorList>
            <person name="Poehlein A."/>
            <person name="Schiel-Bengelsdorf B."/>
            <person name="Bengelsdorf F."/>
            <person name="Daniel R."/>
            <person name="Duerre P."/>
        </authorList>
    </citation>
    <scope>NUCLEOTIDE SEQUENCE [LARGE SCALE GENOMIC DNA]</scope>
    <source>
        <strain evidence="2 3">DSM 605</strain>
    </source>
</reference>
<dbReference type="Proteomes" id="UP000036756">
    <property type="component" value="Unassembled WGS sequence"/>
</dbReference>
<gene>
    <name evidence="2" type="ORF">CLCY_5c00630</name>
</gene>
<protein>
    <submittedName>
        <fullName evidence="2">Peptidoglycan-binding LysM</fullName>
    </submittedName>
</protein>
<accession>A0A0J8DEZ1</accession>
<dbReference type="PATRIC" id="fig|1121307.3.peg.1995"/>
<evidence type="ECO:0000313" key="2">
    <source>
        <dbReference type="EMBL" id="KMT22824.1"/>
    </source>
</evidence>
<dbReference type="InterPro" id="IPR036779">
    <property type="entry name" value="LysM_dom_sf"/>
</dbReference>
<dbReference type="STRING" id="1121307.CLCY_5c00630"/>
<evidence type="ECO:0000259" key="1">
    <source>
        <dbReference type="PROSITE" id="PS51782"/>
    </source>
</evidence>
<dbReference type="RefSeq" id="WP_048569560.1">
    <property type="nucleotide sequence ID" value="NZ_LFVU01000004.1"/>
</dbReference>
<dbReference type="AlphaFoldDB" id="A0A0J8DEZ1"/>
<evidence type="ECO:0000313" key="3">
    <source>
        <dbReference type="Proteomes" id="UP000036756"/>
    </source>
</evidence>
<dbReference type="InterPro" id="IPR018392">
    <property type="entry name" value="LysM"/>
</dbReference>
<dbReference type="SUPFAM" id="SSF54106">
    <property type="entry name" value="LysM domain"/>
    <property type="match status" value="1"/>
</dbReference>
<dbReference type="Pfam" id="PF12673">
    <property type="entry name" value="SipL"/>
    <property type="match status" value="3"/>
</dbReference>
<organism evidence="2 3">
    <name type="scientific">Clostridium cylindrosporum DSM 605</name>
    <dbReference type="NCBI Taxonomy" id="1121307"/>
    <lineage>
        <taxon>Bacteria</taxon>
        <taxon>Bacillati</taxon>
        <taxon>Bacillota</taxon>
        <taxon>Clostridia</taxon>
        <taxon>Eubacteriales</taxon>
        <taxon>Clostridiaceae</taxon>
        <taxon>Clostridium</taxon>
    </lineage>
</organism>
<keyword evidence="3" id="KW-1185">Reference proteome</keyword>
<proteinExistence type="predicted"/>
<sequence length="520" mass="57684">MSAQLLKDTVNYERLVGEGTGQTMVSQDLVLSDRNPEIGKVLSIDGRVNIISAETSEEKVAVDGKITVDIFYASSEDSKGIYKLSSSSNFTQNINLPQSDGGMKSITEAKIEHIEYEIVSNRKIKVNSIINLESVVYSRENVEVVVDIKGEEIQLLRNNLEFSEYLGEDKSQSIVKVNINIPEDKEEVSSILKSDVTIHRKEVTVGDGKILVSAAGTARVMYDTSSEDVHTIDEEFSFEAEIGSGDLRDGSKCDVGFKVSDVYESIIENDVGERRQIEIEAAVDVSAKSYGVKNLQSIVDAYSPDEGYEFEKVTVKSLSFYSEGSDSQTIKERINLDAEEAPIEQVKYVSLRPIITELKVIDDKVIGEGILETNILYLVSGEEGGISNYEDEIAFKTSIDIKGAKIDMVPNLEVNVEHISFDKISARELDLKIILSAGAKLTQKSTFELIKNVVEVELPENLKNMPTFIIYSVDKNDNLWKIAKRYATTIEDIVKLNDIENPEVITSGTKIIIPKKAFIG</sequence>
<dbReference type="OrthoDB" id="9779340at2"/>
<name>A0A0J8DEZ1_CLOCY</name>
<dbReference type="Gene3D" id="3.10.350.10">
    <property type="entry name" value="LysM domain"/>
    <property type="match status" value="1"/>
</dbReference>
<dbReference type="InterPro" id="IPR024300">
    <property type="entry name" value="SipL_SPOCS_dom"/>
</dbReference>
<dbReference type="EMBL" id="LFVU01000004">
    <property type="protein sequence ID" value="KMT22824.1"/>
    <property type="molecule type" value="Genomic_DNA"/>
</dbReference>
<dbReference type="Pfam" id="PF01476">
    <property type="entry name" value="LysM"/>
    <property type="match status" value="1"/>
</dbReference>